<keyword evidence="4" id="KW-1185">Reference proteome</keyword>
<keyword evidence="1" id="KW-1133">Transmembrane helix</keyword>
<keyword evidence="1" id="KW-0812">Transmembrane</keyword>
<evidence type="ECO:0000259" key="2">
    <source>
        <dbReference type="Pfam" id="PF24840"/>
    </source>
</evidence>
<feature type="transmembrane region" description="Helical" evidence="1">
    <location>
        <begin position="74"/>
        <end position="97"/>
    </location>
</feature>
<dbReference type="RefSeq" id="XP_035318040.1">
    <property type="nucleotide sequence ID" value="XM_035466881.1"/>
</dbReference>
<proteinExistence type="predicted"/>
<comment type="caution">
    <text evidence="3">The sequence shown here is derived from an EMBL/GenBank/DDBJ whole genome shotgun (WGS) entry which is preliminary data.</text>
</comment>
<dbReference type="EMBL" id="JAANYQ010000027">
    <property type="protein sequence ID" value="KAF4119388.1"/>
    <property type="molecule type" value="Genomic_DNA"/>
</dbReference>
<dbReference type="Pfam" id="PF24840">
    <property type="entry name" value="NTF2_SigF"/>
    <property type="match status" value="1"/>
</dbReference>
<dbReference type="Proteomes" id="UP000749293">
    <property type="component" value="Unassembled WGS sequence"/>
</dbReference>
<organism evidence="3 4">
    <name type="scientific">Geosmithia morbida</name>
    <dbReference type="NCBI Taxonomy" id="1094350"/>
    <lineage>
        <taxon>Eukaryota</taxon>
        <taxon>Fungi</taxon>
        <taxon>Dikarya</taxon>
        <taxon>Ascomycota</taxon>
        <taxon>Pezizomycotina</taxon>
        <taxon>Sordariomycetes</taxon>
        <taxon>Hypocreomycetidae</taxon>
        <taxon>Hypocreales</taxon>
        <taxon>Bionectriaceae</taxon>
        <taxon>Geosmithia</taxon>
    </lineage>
</organism>
<sequence>MPAPVQLVTVLQLVRRSTVEHAATLSSPSSFATEALTNGSDSVRYYIASQDDRYHLNDCIRFVIPWLLPLLWSAWQLVATGMCVLGSLLFLPLYLVLNKGTEAKGKSAVL</sequence>
<dbReference type="InterPro" id="IPR057514">
    <property type="entry name" value="NTF2_SigF"/>
</dbReference>
<feature type="domain" description="SigF-like NTF2-like" evidence="2">
    <location>
        <begin position="36"/>
        <end position="87"/>
    </location>
</feature>
<dbReference type="GeneID" id="55971135"/>
<accession>A0A9P5CXK8</accession>
<evidence type="ECO:0000256" key="1">
    <source>
        <dbReference type="SAM" id="Phobius"/>
    </source>
</evidence>
<keyword evidence="1" id="KW-0472">Membrane</keyword>
<protein>
    <recommendedName>
        <fullName evidence="2">SigF-like NTF2-like domain-containing protein</fullName>
    </recommendedName>
</protein>
<dbReference type="OrthoDB" id="2344312at2759"/>
<evidence type="ECO:0000313" key="3">
    <source>
        <dbReference type="EMBL" id="KAF4119388.1"/>
    </source>
</evidence>
<dbReference type="AlphaFoldDB" id="A0A9P5CXK8"/>
<evidence type="ECO:0000313" key="4">
    <source>
        <dbReference type="Proteomes" id="UP000749293"/>
    </source>
</evidence>
<reference evidence="3" key="1">
    <citation type="submission" date="2020-03" db="EMBL/GenBank/DDBJ databases">
        <title>Site-based positive gene gene selection in Geosmithia morbida across the United States reveals a broad range of putative effectors and factors for local host and environmental adapation.</title>
        <authorList>
            <person name="Onufrak A."/>
            <person name="Murdoch R.W."/>
            <person name="Gazis R."/>
            <person name="Huff M."/>
            <person name="Staton M."/>
            <person name="Klingeman W."/>
            <person name="Hadziabdic D."/>
        </authorList>
    </citation>
    <scope>NUCLEOTIDE SEQUENCE</scope>
    <source>
        <strain evidence="3">1262</strain>
    </source>
</reference>
<name>A0A9P5CXK8_9HYPO</name>
<gene>
    <name evidence="3" type="ORF">GMORB2_4907</name>
</gene>